<name>A0AAT9LDH9_9FIRM</name>
<comment type="similarity">
    <text evidence="2">Belongs to the neutral ceramidase family.</text>
</comment>
<sequence>MMAIWAGFQTVDITPPVGAELAGYEERDHGSEGIANPLYARAMVVSNGKTKVCLVTSDLVGIDWQITKYVRGKVSRLTDIPEDHIMLTASHTHSGPNASRLSGWSAVKRTKRPTEAEKAYFLNLCESIAGAILAANRKLAPAKIGVETGHLKGLGCNRRDPNGPFDDRVTVLKVTGENGHVRGILVNYTCHPTVLSASNYLISGDYPSFTQESLTRVYPGCTPMFLQGAAGDVSTRHTRRGSTFEEARRMGELLAGKAIALASAARESDDDRLCAAVREITLPVRKFPPDDVCQAMLREARENLKRLRESGAPENLVRTAEVTLQGAERAILLKDLLGDQDIVTEMQALRIGPFVVVGVPAELFNEIGKEIKDSTDRATVVIAGYANDYVGYILTPDVYGEQGYEAGVTFTGVDAGEIIAKVGKEMVQDLVSDESSSW</sequence>
<dbReference type="Pfam" id="PF04734">
    <property type="entry name" value="Ceramidase_alk"/>
    <property type="match status" value="2"/>
</dbReference>
<feature type="domain" description="Neutral/alkaline non-lysosomal ceramidase N-terminal" evidence="3">
    <location>
        <begin position="343"/>
        <end position="412"/>
    </location>
</feature>
<dbReference type="PANTHER" id="PTHR12670">
    <property type="entry name" value="CERAMIDASE"/>
    <property type="match status" value="1"/>
</dbReference>
<keyword evidence="1" id="KW-0862">Zinc</keyword>
<comment type="catalytic activity">
    <reaction evidence="2">
        <text>an N-acylsphing-4-enine + H2O = sphing-4-enine + a fatty acid</text>
        <dbReference type="Rhea" id="RHEA:20856"/>
        <dbReference type="ChEBI" id="CHEBI:15377"/>
        <dbReference type="ChEBI" id="CHEBI:28868"/>
        <dbReference type="ChEBI" id="CHEBI:52639"/>
        <dbReference type="ChEBI" id="CHEBI:57756"/>
        <dbReference type="EC" id="3.5.1.23"/>
    </reaction>
</comment>
<evidence type="ECO:0000259" key="3">
    <source>
        <dbReference type="Pfam" id="PF04734"/>
    </source>
</evidence>
<evidence type="ECO:0000256" key="2">
    <source>
        <dbReference type="RuleBase" id="RU366019"/>
    </source>
</evidence>
<feature type="binding site" evidence="1">
    <location>
        <position position="191"/>
    </location>
    <ligand>
        <name>Zn(2+)</name>
        <dbReference type="ChEBI" id="CHEBI:29105"/>
    </ligand>
</feature>
<feature type="domain" description="Neutral/alkaline non-lysosomal ceramidase N-terminal" evidence="3">
    <location>
        <begin position="7"/>
        <end position="206"/>
    </location>
</feature>
<keyword evidence="2" id="KW-0378">Hydrolase</keyword>
<dbReference type="GO" id="GO:0046872">
    <property type="term" value="F:metal ion binding"/>
    <property type="evidence" value="ECO:0007669"/>
    <property type="project" value="UniProtKB-KW"/>
</dbReference>
<dbReference type="GO" id="GO:0017040">
    <property type="term" value="F:N-acylsphingosine amidohydrolase activity"/>
    <property type="evidence" value="ECO:0007669"/>
    <property type="project" value="UniProtKB-UniRule"/>
</dbReference>
<keyword evidence="2" id="KW-0443">Lipid metabolism</keyword>
<protein>
    <recommendedName>
        <fullName evidence="2">Neutral ceramidase</fullName>
        <ecNumber evidence="2">3.5.1.23</ecNumber>
    </recommendedName>
</protein>
<dbReference type="GO" id="GO:0046512">
    <property type="term" value="P:sphingosine biosynthetic process"/>
    <property type="evidence" value="ECO:0007669"/>
    <property type="project" value="TreeGrafter"/>
</dbReference>
<evidence type="ECO:0000256" key="1">
    <source>
        <dbReference type="PIRSR" id="PIRSR606823-2"/>
    </source>
</evidence>
<dbReference type="GO" id="GO:0005576">
    <property type="term" value="C:extracellular region"/>
    <property type="evidence" value="ECO:0007669"/>
    <property type="project" value="TreeGrafter"/>
</dbReference>
<evidence type="ECO:0000313" key="4">
    <source>
        <dbReference type="EMBL" id="QUL99356.1"/>
    </source>
</evidence>
<dbReference type="GO" id="GO:0016020">
    <property type="term" value="C:membrane"/>
    <property type="evidence" value="ECO:0007669"/>
    <property type="project" value="GOC"/>
</dbReference>
<reference evidence="4" key="2">
    <citation type="journal article" date="2023" name="Biology">
        <title>Prokaryotic Life Associated with Coal-Fire Gas Vents Revealed by Metagenomics.</title>
        <authorList>
            <person name="Kadnikov V.V."/>
            <person name="Mardanov A.V."/>
            <person name="Beletsky A.V."/>
            <person name="Karnachuk O.V."/>
            <person name="Ravin N.V."/>
        </authorList>
    </citation>
    <scope>NUCLEOTIDE SEQUENCE</scope>
    <source>
        <strain evidence="4">Bu02</strain>
    </source>
</reference>
<comment type="cofactor">
    <cofactor evidence="1">
        <name>Zn(2+)</name>
        <dbReference type="ChEBI" id="CHEBI:29105"/>
    </cofactor>
    <text evidence="1">Binds 1 zinc ion per subunit.</text>
</comment>
<keyword evidence="2" id="KW-0746">Sphingolipid metabolism</keyword>
<dbReference type="EC" id="3.5.1.23" evidence="2"/>
<gene>
    <name evidence="4" type="ORF">IMF26_04695</name>
</gene>
<dbReference type="InterPro" id="IPR031329">
    <property type="entry name" value="NEUT/ALK_ceramidase_N"/>
</dbReference>
<dbReference type="EMBL" id="CP062796">
    <property type="protein sequence ID" value="QUL99356.1"/>
    <property type="molecule type" value="Genomic_DNA"/>
</dbReference>
<dbReference type="PANTHER" id="PTHR12670:SF1">
    <property type="entry name" value="NEUTRAL CERAMIDASE"/>
    <property type="match status" value="1"/>
</dbReference>
<dbReference type="KEGG" id="fcz:IMF26_04695"/>
<dbReference type="AlphaFoldDB" id="A0AAT9LDH9"/>
<dbReference type="GO" id="GO:0042759">
    <property type="term" value="P:long-chain fatty acid biosynthetic process"/>
    <property type="evidence" value="ECO:0007669"/>
    <property type="project" value="TreeGrafter"/>
</dbReference>
<keyword evidence="1" id="KW-0479">Metal-binding</keyword>
<organism evidence="4">
    <name type="scientific">Candidatus Fermentithermobacillus carboniphilus</name>
    <dbReference type="NCBI Taxonomy" id="3085328"/>
    <lineage>
        <taxon>Bacteria</taxon>
        <taxon>Bacillati</taxon>
        <taxon>Bacillota</taxon>
        <taxon>Candidatus Fermentithermobacillia</taxon>
        <taxon>Candidatus Fermentithermobacillales</taxon>
        <taxon>Candidatus Fermentithermobacillaceae</taxon>
        <taxon>Candidatus Fermentithermobacillus</taxon>
    </lineage>
</organism>
<reference evidence="4" key="1">
    <citation type="submission" date="2020-10" db="EMBL/GenBank/DDBJ databases">
        <authorList>
            <person name="Kadnikov V."/>
            <person name="Beletsky A.V."/>
            <person name="Mardanov A.V."/>
            <person name="Karnachuk O.V."/>
            <person name="Ravin N.V."/>
        </authorList>
    </citation>
    <scope>NUCLEOTIDE SEQUENCE</scope>
    <source>
        <strain evidence="4">Bu02</strain>
    </source>
</reference>
<proteinExistence type="inferred from homology"/>
<accession>A0AAT9LDH9</accession>
<feature type="binding site" evidence="1">
    <location>
        <position position="91"/>
    </location>
    <ligand>
        <name>Zn(2+)</name>
        <dbReference type="ChEBI" id="CHEBI:29105"/>
    </ligand>
</feature>
<dbReference type="GO" id="GO:0046514">
    <property type="term" value="P:ceramide catabolic process"/>
    <property type="evidence" value="ECO:0007669"/>
    <property type="project" value="InterPro"/>
</dbReference>
<dbReference type="InterPro" id="IPR006823">
    <property type="entry name" value="Ceramidase_alk"/>
</dbReference>